<organism evidence="2 3">
    <name type="scientific">Sulfuriferula multivorans</name>
    <dbReference type="NCBI Taxonomy" id="1559896"/>
    <lineage>
        <taxon>Bacteria</taxon>
        <taxon>Pseudomonadati</taxon>
        <taxon>Pseudomonadota</taxon>
        <taxon>Betaproteobacteria</taxon>
        <taxon>Nitrosomonadales</taxon>
        <taxon>Sulfuricellaceae</taxon>
        <taxon>Sulfuriferula</taxon>
    </lineage>
</organism>
<feature type="transmembrane region" description="Helical" evidence="1">
    <location>
        <begin position="57"/>
        <end position="75"/>
    </location>
</feature>
<feature type="transmembrane region" description="Helical" evidence="1">
    <location>
        <begin position="6"/>
        <end position="25"/>
    </location>
</feature>
<feature type="transmembrane region" description="Helical" evidence="1">
    <location>
        <begin position="82"/>
        <end position="102"/>
    </location>
</feature>
<accession>A0A401JHY2</accession>
<feature type="transmembrane region" description="Helical" evidence="1">
    <location>
        <begin position="32"/>
        <end position="51"/>
    </location>
</feature>
<reference evidence="2 3" key="1">
    <citation type="journal article" date="2019" name="Front. Microbiol.">
        <title>Genomes of Neutrophilic Sulfur-Oxidizing Chemolithoautotrophs Representing 9 Proteobacterial Species From 8 Genera.</title>
        <authorList>
            <person name="Watanabe T."/>
            <person name="Kojima H."/>
            <person name="Umezawa K."/>
            <person name="Hori C."/>
            <person name="Takasuka T.E."/>
            <person name="Kato Y."/>
            <person name="Fukui M."/>
        </authorList>
    </citation>
    <scope>NUCLEOTIDE SEQUENCE [LARGE SCALE GENOMIC DNA]</scope>
    <source>
        <strain evidence="2 3">TTN</strain>
    </source>
</reference>
<dbReference type="OrthoDB" id="5765025at2"/>
<comment type="caution">
    <text evidence="2">The sequence shown here is derived from an EMBL/GenBank/DDBJ whole genome shotgun (WGS) entry which is preliminary data.</text>
</comment>
<feature type="transmembrane region" description="Helical" evidence="1">
    <location>
        <begin position="153"/>
        <end position="179"/>
    </location>
</feature>
<dbReference type="AlphaFoldDB" id="A0A401JHY2"/>
<evidence type="ECO:0008006" key="4">
    <source>
        <dbReference type="Google" id="ProtNLM"/>
    </source>
</evidence>
<dbReference type="RefSeq" id="WP_124706460.1">
    <property type="nucleotide sequence ID" value="NZ_BGOW01000085.1"/>
</dbReference>
<name>A0A401JHY2_9PROT</name>
<dbReference type="Proteomes" id="UP000286806">
    <property type="component" value="Unassembled WGS sequence"/>
</dbReference>
<feature type="transmembrane region" description="Helical" evidence="1">
    <location>
        <begin position="227"/>
        <end position="250"/>
    </location>
</feature>
<keyword evidence="1" id="KW-0812">Transmembrane</keyword>
<proteinExistence type="predicted"/>
<keyword evidence="3" id="KW-1185">Reference proteome</keyword>
<keyword evidence="1" id="KW-1133">Transmembrane helix</keyword>
<evidence type="ECO:0000256" key="1">
    <source>
        <dbReference type="SAM" id="Phobius"/>
    </source>
</evidence>
<evidence type="ECO:0000313" key="3">
    <source>
        <dbReference type="Proteomes" id="UP000286806"/>
    </source>
</evidence>
<dbReference type="EMBL" id="BGOW01000085">
    <property type="protein sequence ID" value="GBL47704.1"/>
    <property type="molecule type" value="Genomic_DNA"/>
</dbReference>
<evidence type="ECO:0000313" key="2">
    <source>
        <dbReference type="EMBL" id="GBL47704.1"/>
    </source>
</evidence>
<sequence length="254" mass="27329">MAILSLLAIGIFLPLFPLSMVWTAFFKYVPWAWLRALILLAWPQIGLTIAFSTHAQLPQWAAGWGLLTAALYALRMLTLRDFSTWIAFIAASAFALLWIGLVNGNSEAVLRFQGLGFSASFIIAAAVVPMLKNRLGAAYGGLHCGMVQRLPRLAGVLVLAVLAATATPLFPSFFALMAVLSEASFMTAVGVLMVWLLWSWAAVRLLQGFLPGVWSRAQTPPDLSLRTTWLSGLGLVTLAGAATVLSSMGFTGGW</sequence>
<keyword evidence="1" id="KW-0472">Membrane</keyword>
<gene>
    <name evidence="2" type="ORF">SFMTTN_3546</name>
</gene>
<feature type="transmembrane region" description="Helical" evidence="1">
    <location>
        <begin position="185"/>
        <end position="206"/>
    </location>
</feature>
<protein>
    <recommendedName>
        <fullName evidence="4">NADH:quinone oxidoreductase/Mrp antiporter membrane subunit domain-containing protein</fullName>
    </recommendedName>
</protein>
<feature type="transmembrane region" description="Helical" evidence="1">
    <location>
        <begin position="114"/>
        <end position="132"/>
    </location>
</feature>